<evidence type="ECO:0000313" key="5">
    <source>
        <dbReference type="Proteomes" id="UP001347146"/>
    </source>
</evidence>
<feature type="region of interest" description="Disordered" evidence="2">
    <location>
        <begin position="1"/>
        <end position="26"/>
    </location>
</feature>
<dbReference type="PANTHER" id="PTHR35176:SF4">
    <property type="entry name" value="PYRIDOXAMINE 5'-PHOSPHATE OXIDASE-RELATED FMN-BINDING"/>
    <property type="match status" value="1"/>
</dbReference>
<evidence type="ECO:0000256" key="1">
    <source>
        <dbReference type="ARBA" id="ARBA00023002"/>
    </source>
</evidence>
<dbReference type="GO" id="GO:0004733">
    <property type="term" value="F:pyridoxamine phosphate oxidase activity"/>
    <property type="evidence" value="ECO:0007669"/>
    <property type="project" value="UniProtKB-EC"/>
</dbReference>
<keyword evidence="5" id="KW-1185">Reference proteome</keyword>
<dbReference type="EMBL" id="JAZDUF010000003">
    <property type="protein sequence ID" value="MEE3851082.1"/>
    <property type="molecule type" value="Genomic_DNA"/>
</dbReference>
<dbReference type="EC" id="1.4.3.5" evidence="4"/>
<dbReference type="InterPro" id="IPR011576">
    <property type="entry name" value="Pyridox_Oxase_N"/>
</dbReference>
<accession>A0ABU7MD97</accession>
<reference evidence="4 5" key="1">
    <citation type="submission" date="2024-01" db="EMBL/GenBank/DDBJ databases">
        <title>Draft genome sequence of Gordonia sp. LSe1-13.</title>
        <authorList>
            <person name="Suphannarot A."/>
            <person name="Mingma R."/>
        </authorList>
    </citation>
    <scope>NUCLEOTIDE SEQUENCE [LARGE SCALE GENOMIC DNA]</scope>
    <source>
        <strain evidence="4 5">LSe1-13</strain>
    </source>
</reference>
<evidence type="ECO:0000259" key="3">
    <source>
        <dbReference type="Pfam" id="PF01243"/>
    </source>
</evidence>
<keyword evidence="1 4" id="KW-0560">Oxidoreductase</keyword>
<dbReference type="Proteomes" id="UP001347146">
    <property type="component" value="Unassembled WGS sequence"/>
</dbReference>
<dbReference type="Gene3D" id="2.30.110.10">
    <property type="entry name" value="Electron Transport, Fmn-binding Protein, Chain A"/>
    <property type="match status" value="1"/>
</dbReference>
<gene>
    <name evidence="4" type="ORF">VZC37_12110</name>
</gene>
<comment type="caution">
    <text evidence="4">The sequence shown here is derived from an EMBL/GenBank/DDBJ whole genome shotgun (WGS) entry which is preliminary data.</text>
</comment>
<organism evidence="4 5">
    <name type="scientific">Gordonia sesuvii</name>
    <dbReference type="NCBI Taxonomy" id="3116777"/>
    <lineage>
        <taxon>Bacteria</taxon>
        <taxon>Bacillati</taxon>
        <taxon>Actinomycetota</taxon>
        <taxon>Actinomycetes</taxon>
        <taxon>Mycobacteriales</taxon>
        <taxon>Gordoniaceae</taxon>
        <taxon>Gordonia</taxon>
    </lineage>
</organism>
<sequence length="175" mass="19436">MTGAPQAETLFTPSDATPMSTDESTVKPWRDARRCLETAPKIWLSTARSDGRPHVMPVMAVWVRDAPYLTTRPTSRKGRNLIADPRCVITVSCDDLDLVVEGIARHTTDDDEIRSVSSAFLSKYAWEFTVGDGVVRDDGLPGAPEYFFFSITPTRAFGYGADGLTATRWRFTEEP</sequence>
<dbReference type="InterPro" id="IPR012349">
    <property type="entry name" value="Split_barrel_FMN-bd"/>
</dbReference>
<evidence type="ECO:0000256" key="2">
    <source>
        <dbReference type="SAM" id="MobiDB-lite"/>
    </source>
</evidence>
<dbReference type="RefSeq" id="WP_330432746.1">
    <property type="nucleotide sequence ID" value="NZ_JAZDUF010000003.1"/>
</dbReference>
<proteinExistence type="predicted"/>
<name>A0ABU7MD97_9ACTN</name>
<evidence type="ECO:0000313" key="4">
    <source>
        <dbReference type="EMBL" id="MEE3851082.1"/>
    </source>
</evidence>
<dbReference type="SUPFAM" id="SSF50475">
    <property type="entry name" value="FMN-binding split barrel"/>
    <property type="match status" value="1"/>
</dbReference>
<dbReference type="PANTHER" id="PTHR35176">
    <property type="entry name" value="HEME OXYGENASE HI_0854-RELATED"/>
    <property type="match status" value="1"/>
</dbReference>
<feature type="domain" description="Pyridoxamine 5'-phosphate oxidase N-terminal" evidence="3">
    <location>
        <begin position="32"/>
        <end position="156"/>
    </location>
</feature>
<dbReference type="Pfam" id="PF01243">
    <property type="entry name" value="PNPOx_N"/>
    <property type="match status" value="1"/>
</dbReference>
<dbReference type="EC" id="1.-.-.-" evidence="4"/>
<protein>
    <submittedName>
        <fullName evidence="4">Pyridoxamine 5'-phosphate oxidase family protein</fullName>
        <ecNumber evidence="4">1.-.-.-</ecNumber>
        <ecNumber evidence="4">1.4.3.5</ecNumber>
    </submittedName>
</protein>
<feature type="compositionally biased region" description="Polar residues" evidence="2">
    <location>
        <begin position="9"/>
        <end position="23"/>
    </location>
</feature>
<dbReference type="InterPro" id="IPR052019">
    <property type="entry name" value="F420H2_bilvrd_red/Heme_oxyg"/>
</dbReference>